<dbReference type="GO" id="GO:0007165">
    <property type="term" value="P:signal transduction"/>
    <property type="evidence" value="ECO:0007669"/>
    <property type="project" value="UniProtKB-KW"/>
</dbReference>
<evidence type="ECO:0000256" key="4">
    <source>
        <dbReference type="ARBA" id="ARBA00023136"/>
    </source>
</evidence>
<dbReference type="SUPFAM" id="SSF58104">
    <property type="entry name" value="Methyl-accepting chemotaxis protein (MCP) signaling domain"/>
    <property type="match status" value="1"/>
</dbReference>
<organism evidence="10 11">
    <name type="scientific">Shewanella polaris</name>
    <dbReference type="NCBI Taxonomy" id="2588449"/>
    <lineage>
        <taxon>Bacteria</taxon>
        <taxon>Pseudomonadati</taxon>
        <taxon>Pseudomonadota</taxon>
        <taxon>Gammaproteobacteria</taxon>
        <taxon>Alteromonadales</taxon>
        <taxon>Shewanellaceae</taxon>
        <taxon>Shewanella</taxon>
    </lineage>
</organism>
<name>A0A4Y5YHK6_9GAMM</name>
<keyword evidence="4 8" id="KW-0472">Membrane</keyword>
<dbReference type="PANTHER" id="PTHR32089">
    <property type="entry name" value="METHYL-ACCEPTING CHEMOTAXIS PROTEIN MCPB"/>
    <property type="match status" value="1"/>
</dbReference>
<keyword evidence="11" id="KW-1185">Reference proteome</keyword>
<dbReference type="Pfam" id="PF00015">
    <property type="entry name" value="MCPsignal"/>
    <property type="match status" value="1"/>
</dbReference>
<dbReference type="GO" id="GO:0006935">
    <property type="term" value="P:chemotaxis"/>
    <property type="evidence" value="ECO:0007669"/>
    <property type="project" value="InterPro"/>
</dbReference>
<dbReference type="EMBL" id="CP041036">
    <property type="protein sequence ID" value="QDE32282.1"/>
    <property type="molecule type" value="Genomic_DNA"/>
</dbReference>
<feature type="transmembrane region" description="Helical" evidence="8">
    <location>
        <begin position="12"/>
        <end position="32"/>
    </location>
</feature>
<comment type="similarity">
    <text evidence="6">Belongs to the methyl-accepting chemotaxis (MCP) protein family.</text>
</comment>
<dbReference type="Gene3D" id="1.10.287.950">
    <property type="entry name" value="Methyl-accepting chemotaxis protein"/>
    <property type="match status" value="1"/>
</dbReference>
<evidence type="ECO:0000256" key="1">
    <source>
        <dbReference type="ARBA" id="ARBA00004141"/>
    </source>
</evidence>
<evidence type="ECO:0000259" key="9">
    <source>
        <dbReference type="PROSITE" id="PS50111"/>
    </source>
</evidence>
<feature type="domain" description="Methyl-accepting transducer" evidence="9">
    <location>
        <begin position="269"/>
        <end position="505"/>
    </location>
</feature>
<dbReference type="Pfam" id="PF12729">
    <property type="entry name" value="4HB_MCP_1"/>
    <property type="match status" value="1"/>
</dbReference>
<keyword evidence="3 8" id="KW-1133">Transmembrane helix</keyword>
<proteinExistence type="inferred from homology"/>
<dbReference type="KEGG" id="spol:FH971_15705"/>
<evidence type="ECO:0000256" key="2">
    <source>
        <dbReference type="ARBA" id="ARBA00022692"/>
    </source>
</evidence>
<dbReference type="InterPro" id="IPR004090">
    <property type="entry name" value="Chemotax_Me-accpt_rcpt"/>
</dbReference>
<dbReference type="GO" id="GO:0016020">
    <property type="term" value="C:membrane"/>
    <property type="evidence" value="ECO:0007669"/>
    <property type="project" value="UniProtKB-SubCell"/>
</dbReference>
<comment type="subcellular location">
    <subcellularLocation>
        <location evidence="1">Membrane</location>
        <topology evidence="1">Multi-pass membrane protein</topology>
    </subcellularLocation>
</comment>
<evidence type="ECO:0000313" key="11">
    <source>
        <dbReference type="Proteomes" id="UP000319809"/>
    </source>
</evidence>
<accession>A0A4Y5YHK6</accession>
<dbReference type="PRINTS" id="PR00260">
    <property type="entry name" value="CHEMTRNSDUCR"/>
</dbReference>
<dbReference type="FunFam" id="1.10.287.950:FF:000001">
    <property type="entry name" value="Methyl-accepting chemotaxis sensory transducer"/>
    <property type="match status" value="1"/>
</dbReference>
<dbReference type="SMART" id="SM00283">
    <property type="entry name" value="MA"/>
    <property type="match status" value="1"/>
</dbReference>
<dbReference type="Proteomes" id="UP000319809">
    <property type="component" value="Chromosome"/>
</dbReference>
<dbReference type="GO" id="GO:0004888">
    <property type="term" value="F:transmembrane signaling receptor activity"/>
    <property type="evidence" value="ECO:0007669"/>
    <property type="project" value="InterPro"/>
</dbReference>
<keyword evidence="5 7" id="KW-0807">Transducer</keyword>
<protein>
    <submittedName>
        <fullName evidence="10">Methyl-accepting chemotaxis protein</fullName>
    </submittedName>
</protein>
<feature type="transmembrane region" description="Helical" evidence="8">
    <location>
        <begin position="190"/>
        <end position="210"/>
    </location>
</feature>
<dbReference type="CDD" id="cd11386">
    <property type="entry name" value="MCP_signal"/>
    <property type="match status" value="1"/>
</dbReference>
<evidence type="ECO:0000313" key="10">
    <source>
        <dbReference type="EMBL" id="QDE32282.1"/>
    </source>
</evidence>
<sequence>MLNFKIKQKMLISSLIPLVILIVICGIAVNMMGKIEDGVMRIYSDRVVPLEDLKIIGDDYAVLVIDAINKANAGGSTAQDAAETLISAKSNIDTLWKKYLATQLTPKESQLSIEANDMFGPADEKIDFLINKLQKMSGDITGQLADDIMPLYGVIDPISGKIAELVSLQINVAGDEWRLTQDIYQSSVKLFIFFTFCAVVISVVLTIWVLRSVMMPVTDILMKLKLIKQNSDLTQVFTPYNDDELGMISTSLTGVITHLRNIIESITDAANTINISSGELQRFTEETNHRMLQQQDESEQTATAMNEMTATVAEVVQSTNFAAEKARQANGHAENGNVIVQHSIDSMSQLSSQIGKTAEVISHLAKESQNIGQVLNVIKGIAEQTNLLALNAAIEAARAGEQGRGFAVVADEVRTLAKRTQESTLQIETMIDELQQSVVLAVSSMDEGLILVNNANDKTNSAGSVLSDIVTSVDSINELNTQIATAAEEQSYVAESINKSIITINDITQASSAATEKLTHSVDDLQSLAQSMQQQVATFKIA</sequence>
<reference evidence="10 11" key="1">
    <citation type="submission" date="2019-06" db="EMBL/GenBank/DDBJ databases">
        <title>The genome of Shewanella sp. SM1901.</title>
        <authorList>
            <person name="Cha Q."/>
        </authorList>
    </citation>
    <scope>NUCLEOTIDE SEQUENCE [LARGE SCALE GENOMIC DNA]</scope>
    <source>
        <strain evidence="10 11">SM1901</strain>
    </source>
</reference>
<keyword evidence="2 8" id="KW-0812">Transmembrane</keyword>
<evidence type="ECO:0000256" key="5">
    <source>
        <dbReference type="ARBA" id="ARBA00023224"/>
    </source>
</evidence>
<dbReference type="PANTHER" id="PTHR32089:SF119">
    <property type="entry name" value="METHYL-ACCEPTING CHEMOTAXIS PROTEIN CTPL"/>
    <property type="match status" value="1"/>
</dbReference>
<evidence type="ECO:0000256" key="7">
    <source>
        <dbReference type="PROSITE-ProRule" id="PRU00284"/>
    </source>
</evidence>
<dbReference type="RefSeq" id="WP_140234950.1">
    <property type="nucleotide sequence ID" value="NZ_CP041036.1"/>
</dbReference>
<evidence type="ECO:0000256" key="6">
    <source>
        <dbReference type="ARBA" id="ARBA00029447"/>
    </source>
</evidence>
<dbReference type="AlphaFoldDB" id="A0A4Y5YHK6"/>
<dbReference type="PROSITE" id="PS50111">
    <property type="entry name" value="CHEMOTAXIS_TRANSDUC_2"/>
    <property type="match status" value="1"/>
</dbReference>
<dbReference type="InterPro" id="IPR004089">
    <property type="entry name" value="MCPsignal_dom"/>
</dbReference>
<evidence type="ECO:0000256" key="8">
    <source>
        <dbReference type="SAM" id="Phobius"/>
    </source>
</evidence>
<evidence type="ECO:0000256" key="3">
    <source>
        <dbReference type="ARBA" id="ARBA00022989"/>
    </source>
</evidence>
<dbReference type="InterPro" id="IPR024478">
    <property type="entry name" value="HlyB_4HB_MCP"/>
</dbReference>
<gene>
    <name evidence="10" type="ORF">FH971_15705</name>
</gene>